<comment type="caution">
    <text evidence="3">The sequence shown here is derived from an EMBL/GenBank/DDBJ whole genome shotgun (WGS) entry which is preliminary data.</text>
</comment>
<evidence type="ECO:0000256" key="2">
    <source>
        <dbReference type="SAM" id="SignalP"/>
    </source>
</evidence>
<sequence length="225" mass="23875">MHSSFIAILVIIHACTSQAGRIEIIDYDRQCLMWSNNNYGCTGYSEPFAVLDGYDCSSRPHQLKFIIAVNSLPELSDVINGTRRESNVLNIDVCGTGNSSPFAWIQMNQTGLVTFYNVNGKRATCVLNNGLKAGSWCVPSEVDTTNSPSYSSTSTPSTSTPSTSTPSTSTPSTSTPSTSTPSTSTPSTSTPSTSTPSTSTPSTSTPSTSITKYSLLTITSTITIY</sequence>
<protein>
    <submittedName>
        <fullName evidence="3">Uncharacterized protein</fullName>
    </submittedName>
</protein>
<reference evidence="3" key="1">
    <citation type="submission" date="2021-07" db="EMBL/GenBank/DDBJ databases">
        <authorList>
            <person name="Branca A.L. A."/>
        </authorList>
    </citation>
    <scope>NUCLEOTIDE SEQUENCE</scope>
</reference>
<gene>
    <name evidence="3" type="ORF">PSALAMII_LOCUS1255</name>
</gene>
<evidence type="ECO:0000313" key="4">
    <source>
        <dbReference type="Proteomes" id="UP001152646"/>
    </source>
</evidence>
<dbReference type="AlphaFoldDB" id="A0A9W4IG23"/>
<accession>A0A9W4IG23</accession>
<dbReference type="OrthoDB" id="4355239at2759"/>
<feature type="signal peptide" evidence="2">
    <location>
        <begin position="1"/>
        <end position="19"/>
    </location>
</feature>
<feature type="compositionally biased region" description="Low complexity" evidence="1">
    <location>
        <begin position="144"/>
        <end position="208"/>
    </location>
</feature>
<evidence type="ECO:0000313" key="3">
    <source>
        <dbReference type="EMBL" id="CAG8272238.1"/>
    </source>
</evidence>
<feature type="chain" id="PRO_5040895511" evidence="2">
    <location>
        <begin position="20"/>
        <end position="225"/>
    </location>
</feature>
<proteinExistence type="predicted"/>
<keyword evidence="2" id="KW-0732">Signal</keyword>
<organism evidence="3 4">
    <name type="scientific">Penicillium salamii</name>
    <dbReference type="NCBI Taxonomy" id="1612424"/>
    <lineage>
        <taxon>Eukaryota</taxon>
        <taxon>Fungi</taxon>
        <taxon>Dikarya</taxon>
        <taxon>Ascomycota</taxon>
        <taxon>Pezizomycotina</taxon>
        <taxon>Eurotiomycetes</taxon>
        <taxon>Eurotiomycetidae</taxon>
        <taxon>Eurotiales</taxon>
        <taxon>Aspergillaceae</taxon>
        <taxon>Penicillium</taxon>
    </lineage>
</organism>
<dbReference type="EMBL" id="CAJVPA010000047">
    <property type="protein sequence ID" value="CAG8272238.1"/>
    <property type="molecule type" value="Genomic_DNA"/>
</dbReference>
<evidence type="ECO:0000256" key="1">
    <source>
        <dbReference type="SAM" id="MobiDB-lite"/>
    </source>
</evidence>
<name>A0A9W4IG23_9EURO</name>
<dbReference type="Proteomes" id="UP001152646">
    <property type="component" value="Unassembled WGS sequence"/>
</dbReference>
<feature type="region of interest" description="Disordered" evidence="1">
    <location>
        <begin position="142"/>
        <end position="208"/>
    </location>
</feature>